<protein>
    <submittedName>
        <fullName evidence="4">Toxin</fullName>
    </submittedName>
</protein>
<accession>A0ABW4KH08</accession>
<dbReference type="PROSITE" id="PS51995">
    <property type="entry name" value="ATLF"/>
    <property type="match status" value="1"/>
</dbReference>
<dbReference type="EMBL" id="JBHUEO010000028">
    <property type="protein sequence ID" value="MFD1707212.1"/>
    <property type="molecule type" value="Genomic_DNA"/>
</dbReference>
<sequence length="228" mass="26174">MRKTFIFLLLIPVVFLVSDFSRASYIGVPLGDSELLPELQLKSGNLLKEAIILPEGKFDKEEAAKIILRIDQLPTSVLSEIQKNHIKIILFTGKLTDQPYADHLEGQVPRGYPDSILWDDLPGAGGTHHVLVKIGYSEKGRGHGSVNLEYHELAHSLHRLVFYDDTTNQQITQTWKQEADSLFPSNDYFLHYKEEFFAECFAYYFYSKETRQQLAKKAPKMYTFLESL</sequence>
<dbReference type="InterPro" id="IPR024079">
    <property type="entry name" value="MetalloPept_cat_dom_sf"/>
</dbReference>
<evidence type="ECO:0000259" key="3">
    <source>
        <dbReference type="PROSITE" id="PS51995"/>
    </source>
</evidence>
<dbReference type="CDD" id="cd20183">
    <property type="entry name" value="M34_PPEP"/>
    <property type="match status" value="1"/>
</dbReference>
<dbReference type="InterPro" id="IPR014781">
    <property type="entry name" value="Anthrax_toxin_lethal/edema_N/C"/>
</dbReference>
<keyword evidence="5" id="KW-1185">Reference proteome</keyword>
<comment type="subcellular location">
    <subcellularLocation>
        <location evidence="1">Secreted</location>
    </subcellularLocation>
</comment>
<comment type="caution">
    <text evidence="4">The sequence shown here is derived from an EMBL/GenBank/DDBJ whole genome shotgun (WGS) entry which is preliminary data.</text>
</comment>
<name>A0ABW4KH08_9BACI</name>
<reference evidence="5" key="1">
    <citation type="journal article" date="2019" name="Int. J. Syst. Evol. Microbiol.">
        <title>The Global Catalogue of Microorganisms (GCM) 10K type strain sequencing project: providing services to taxonomists for standard genome sequencing and annotation.</title>
        <authorList>
            <consortium name="The Broad Institute Genomics Platform"/>
            <consortium name="The Broad Institute Genome Sequencing Center for Infectious Disease"/>
            <person name="Wu L."/>
            <person name="Ma J."/>
        </authorList>
    </citation>
    <scope>NUCLEOTIDE SEQUENCE [LARGE SCALE GENOMIC DNA]</scope>
    <source>
        <strain evidence="5">CGMCC 1.12295</strain>
    </source>
</reference>
<evidence type="ECO:0000256" key="1">
    <source>
        <dbReference type="ARBA" id="ARBA00004613"/>
    </source>
</evidence>
<organism evidence="4 5">
    <name type="scientific">Siminovitchia sediminis</name>
    <dbReference type="NCBI Taxonomy" id="1274353"/>
    <lineage>
        <taxon>Bacteria</taxon>
        <taxon>Bacillati</taxon>
        <taxon>Bacillota</taxon>
        <taxon>Bacilli</taxon>
        <taxon>Bacillales</taxon>
        <taxon>Bacillaceae</taxon>
        <taxon>Siminovitchia</taxon>
    </lineage>
</organism>
<dbReference type="Pfam" id="PF07737">
    <property type="entry name" value="ATLF"/>
    <property type="match status" value="1"/>
</dbReference>
<dbReference type="RefSeq" id="WP_380773934.1">
    <property type="nucleotide sequence ID" value="NZ_JBHUEO010000028.1"/>
</dbReference>
<dbReference type="Proteomes" id="UP001597301">
    <property type="component" value="Unassembled WGS sequence"/>
</dbReference>
<proteinExistence type="predicted"/>
<evidence type="ECO:0000313" key="4">
    <source>
        <dbReference type="EMBL" id="MFD1707212.1"/>
    </source>
</evidence>
<feature type="domain" description="ATLF-like" evidence="3">
    <location>
        <begin position="44"/>
        <end position="228"/>
    </location>
</feature>
<dbReference type="InterPro" id="IPR047568">
    <property type="entry name" value="ATLF-like_dom"/>
</dbReference>
<evidence type="ECO:0000313" key="5">
    <source>
        <dbReference type="Proteomes" id="UP001597301"/>
    </source>
</evidence>
<keyword evidence="2" id="KW-0964">Secreted</keyword>
<gene>
    <name evidence="4" type="ORF">ACFSCZ_10755</name>
</gene>
<evidence type="ECO:0000256" key="2">
    <source>
        <dbReference type="ARBA" id="ARBA00022525"/>
    </source>
</evidence>
<dbReference type="SUPFAM" id="SSF55486">
    <property type="entry name" value="Metalloproteases ('zincins'), catalytic domain"/>
    <property type="match status" value="1"/>
</dbReference>
<dbReference type="Gene3D" id="3.40.390.10">
    <property type="entry name" value="Collagenase (Catalytic Domain)"/>
    <property type="match status" value="1"/>
</dbReference>